<evidence type="ECO:0000256" key="1">
    <source>
        <dbReference type="ARBA" id="ARBA00023002"/>
    </source>
</evidence>
<organism evidence="4 5">
    <name type="scientific">Phaeoacremonium minimum (strain UCR-PA7)</name>
    <name type="common">Esca disease fungus</name>
    <name type="synonym">Togninia minima</name>
    <dbReference type="NCBI Taxonomy" id="1286976"/>
    <lineage>
        <taxon>Eukaryota</taxon>
        <taxon>Fungi</taxon>
        <taxon>Dikarya</taxon>
        <taxon>Ascomycota</taxon>
        <taxon>Pezizomycotina</taxon>
        <taxon>Sordariomycetes</taxon>
        <taxon>Sordariomycetidae</taxon>
        <taxon>Togniniales</taxon>
        <taxon>Togniniaceae</taxon>
        <taxon>Phaeoacremonium</taxon>
    </lineage>
</organism>
<dbReference type="EMBL" id="KB933052">
    <property type="protein sequence ID" value="EOO01041.1"/>
    <property type="molecule type" value="Genomic_DNA"/>
</dbReference>
<dbReference type="Pfam" id="PF02826">
    <property type="entry name" value="2-Hacid_dh_C"/>
    <property type="match status" value="2"/>
</dbReference>
<gene>
    <name evidence="4" type="ORF">UCRPA7_3464</name>
</gene>
<dbReference type="InterPro" id="IPR006140">
    <property type="entry name" value="D-isomer_DH_NAD-bd"/>
</dbReference>
<dbReference type="Proteomes" id="UP000014074">
    <property type="component" value="Unassembled WGS sequence"/>
</dbReference>
<dbReference type="OrthoDB" id="298012at2759"/>
<keyword evidence="5" id="KW-1185">Reference proteome</keyword>
<dbReference type="PANTHER" id="PTHR43333">
    <property type="entry name" value="2-HACID_DH_C DOMAIN-CONTAINING PROTEIN"/>
    <property type="match status" value="1"/>
</dbReference>
<dbReference type="PANTHER" id="PTHR43333:SF1">
    <property type="entry name" value="D-ISOMER SPECIFIC 2-HYDROXYACID DEHYDROGENASE NAD-BINDING DOMAIN-CONTAINING PROTEIN"/>
    <property type="match status" value="1"/>
</dbReference>
<reference evidence="5" key="1">
    <citation type="journal article" date="2013" name="Genome Announc.">
        <title>Draft genome sequence of the ascomycete Phaeoacremonium aleophilum strain UCR-PA7, a causal agent of the esca disease complex in grapevines.</title>
        <authorList>
            <person name="Blanco-Ulate B."/>
            <person name="Rolshausen P."/>
            <person name="Cantu D."/>
        </authorList>
    </citation>
    <scope>NUCLEOTIDE SEQUENCE [LARGE SCALE GENOMIC DNA]</scope>
    <source>
        <strain evidence="5">UCR-PA7</strain>
    </source>
</reference>
<dbReference type="AlphaFoldDB" id="R8BNW9"/>
<evidence type="ECO:0000313" key="5">
    <source>
        <dbReference type="Proteomes" id="UP000014074"/>
    </source>
</evidence>
<dbReference type="Gene3D" id="3.40.50.720">
    <property type="entry name" value="NAD(P)-binding Rossmann-like Domain"/>
    <property type="match status" value="2"/>
</dbReference>
<feature type="domain" description="D-isomer specific 2-hydroxyacid dehydrogenase NAD-binding" evidence="3">
    <location>
        <begin position="48"/>
        <end position="118"/>
    </location>
</feature>
<dbReference type="SUPFAM" id="SSF51735">
    <property type="entry name" value="NAD(P)-binding Rossmann-fold domains"/>
    <property type="match status" value="1"/>
</dbReference>
<dbReference type="RefSeq" id="XP_007914223.1">
    <property type="nucleotide sequence ID" value="XM_007916032.1"/>
</dbReference>
<accession>R8BNW9</accession>
<proteinExistence type="predicted"/>
<dbReference type="GO" id="GO:0016491">
    <property type="term" value="F:oxidoreductase activity"/>
    <property type="evidence" value="ECO:0007669"/>
    <property type="project" value="UniProtKB-KW"/>
</dbReference>
<evidence type="ECO:0000256" key="2">
    <source>
        <dbReference type="ARBA" id="ARBA00023027"/>
    </source>
</evidence>
<keyword evidence="2" id="KW-0520">NAD</keyword>
<dbReference type="HOGENOM" id="CLU_019796_1_0_1"/>
<name>R8BNW9_PHAM7</name>
<sequence length="283" mass="31809">MKTVRFVQLTSAGADRWLEHDTYKDPNVIFSTANGLHSTQIAEWVIGVWLMVQHHFLDYAGFMKSAQWTKANIFPIVDSPGLRMGILGYGAIGRQCARLAQALGMEVYAYTRSERSTPESRKDDSYAIPGTGDPDGLIPAKWFHGADKSAINGFLAQDLDVLVVSLPLTASTMYLLDKEQFDVLSKKKTYLINIARGKHIRQEALIEALEQGKIKGAALDVADPEPLPSDHPLWKAPNLFMTPHVSWQTPYYWDRVLQILELNLDKLNAGEPLINVMNKKEHY</sequence>
<evidence type="ECO:0000259" key="3">
    <source>
        <dbReference type="Pfam" id="PF02826"/>
    </source>
</evidence>
<keyword evidence="1" id="KW-0560">Oxidoreductase</keyword>
<dbReference type="PROSITE" id="PS00065">
    <property type="entry name" value="D_2_HYDROXYACID_DH_1"/>
    <property type="match status" value="1"/>
</dbReference>
<dbReference type="GeneID" id="19323816"/>
<feature type="domain" description="D-isomer specific 2-hydroxyacid dehydrogenase NAD-binding" evidence="3">
    <location>
        <begin position="155"/>
        <end position="246"/>
    </location>
</feature>
<dbReference type="GO" id="GO:0051287">
    <property type="term" value="F:NAD binding"/>
    <property type="evidence" value="ECO:0007669"/>
    <property type="project" value="InterPro"/>
</dbReference>
<dbReference type="CDD" id="cd12163">
    <property type="entry name" value="2-Hacid_dh_5"/>
    <property type="match status" value="1"/>
</dbReference>
<dbReference type="KEGG" id="tmn:UCRPA7_3464"/>
<dbReference type="eggNOG" id="KOG0069">
    <property type="taxonomic scope" value="Eukaryota"/>
</dbReference>
<protein>
    <submittedName>
        <fullName evidence="4">Putative 2-hydroxyacid dehydrogenase protein</fullName>
    </submittedName>
</protein>
<dbReference type="InterPro" id="IPR036291">
    <property type="entry name" value="NAD(P)-bd_dom_sf"/>
</dbReference>
<evidence type="ECO:0000313" key="4">
    <source>
        <dbReference type="EMBL" id="EOO01041.1"/>
    </source>
</evidence>
<dbReference type="InterPro" id="IPR029752">
    <property type="entry name" value="D-isomer_DH_CS1"/>
</dbReference>